<dbReference type="Gene3D" id="3.40.250.10">
    <property type="entry name" value="Rhodanese-like domain"/>
    <property type="match status" value="1"/>
</dbReference>
<gene>
    <name evidence="2" type="ORF">VB248_16830</name>
</gene>
<comment type="caution">
    <text evidence="2">The sequence shown here is derived from an EMBL/GenBank/DDBJ whole genome shotgun (WGS) entry which is preliminary data.</text>
</comment>
<dbReference type="SMART" id="SM00450">
    <property type="entry name" value="RHOD"/>
    <property type="match status" value="1"/>
</dbReference>
<dbReference type="PROSITE" id="PS50206">
    <property type="entry name" value="RHODANESE_3"/>
    <property type="match status" value="1"/>
</dbReference>
<protein>
    <submittedName>
        <fullName evidence="2">Rhodanese-like domain-containing protein</fullName>
    </submittedName>
</protein>
<dbReference type="InterPro" id="IPR050229">
    <property type="entry name" value="GlpE_sulfurtransferase"/>
</dbReference>
<evidence type="ECO:0000313" key="2">
    <source>
        <dbReference type="EMBL" id="MEA5140818.1"/>
    </source>
</evidence>
<dbReference type="RefSeq" id="WP_323297974.1">
    <property type="nucleotide sequence ID" value="NZ_JAYFUM010000021.1"/>
</dbReference>
<evidence type="ECO:0000313" key="3">
    <source>
        <dbReference type="Proteomes" id="UP001302949"/>
    </source>
</evidence>
<dbReference type="InterPro" id="IPR001763">
    <property type="entry name" value="Rhodanese-like_dom"/>
</dbReference>
<feature type="domain" description="Rhodanese" evidence="1">
    <location>
        <begin position="14"/>
        <end position="96"/>
    </location>
</feature>
<evidence type="ECO:0000259" key="1">
    <source>
        <dbReference type="PROSITE" id="PS50206"/>
    </source>
</evidence>
<dbReference type="Pfam" id="PF00581">
    <property type="entry name" value="Rhodanese"/>
    <property type="match status" value="1"/>
</dbReference>
<accession>A0ABU5QDW9</accession>
<dbReference type="InterPro" id="IPR036873">
    <property type="entry name" value="Rhodanese-like_dom_sf"/>
</dbReference>
<dbReference type="PANTHER" id="PTHR43031">
    <property type="entry name" value="FAD-DEPENDENT OXIDOREDUCTASE"/>
    <property type="match status" value="1"/>
</dbReference>
<keyword evidence="3" id="KW-1185">Reference proteome</keyword>
<proteinExistence type="predicted"/>
<dbReference type="PANTHER" id="PTHR43031:SF1">
    <property type="entry name" value="PYRIDINE NUCLEOTIDE-DISULPHIDE OXIDOREDUCTASE"/>
    <property type="match status" value="1"/>
</dbReference>
<dbReference type="SUPFAM" id="SSF52821">
    <property type="entry name" value="Rhodanese/Cell cycle control phosphatase"/>
    <property type="match status" value="1"/>
</dbReference>
<name>A0ABU5QDW9_9BACT</name>
<organism evidence="2 3">
    <name type="scientific">Arcicella rigui</name>
    <dbReference type="NCBI Taxonomy" id="797020"/>
    <lineage>
        <taxon>Bacteria</taxon>
        <taxon>Pseudomonadati</taxon>
        <taxon>Bacteroidota</taxon>
        <taxon>Cytophagia</taxon>
        <taxon>Cytophagales</taxon>
        <taxon>Flectobacillaceae</taxon>
        <taxon>Arcicella</taxon>
    </lineage>
</organism>
<sequence length="97" mass="11054">MNISSISATEFKERYPHLHILDIRTPYEIEEFDIGGLQIPLDELLLSTEKILHLQDQETIVVCYSGLQSIIACKILEKKGFQHLRNLAGGLEAYLNL</sequence>
<dbReference type="CDD" id="cd00158">
    <property type="entry name" value="RHOD"/>
    <property type="match status" value="1"/>
</dbReference>
<reference evidence="2 3" key="1">
    <citation type="submission" date="2023-12" db="EMBL/GenBank/DDBJ databases">
        <title>Novel species of the genus Arcicella isolated from rivers.</title>
        <authorList>
            <person name="Lu H."/>
        </authorList>
    </citation>
    <scope>NUCLEOTIDE SEQUENCE [LARGE SCALE GENOMIC DNA]</scope>
    <source>
        <strain evidence="2 3">KCTC 23307</strain>
    </source>
</reference>
<dbReference type="EMBL" id="JAYFUM010000021">
    <property type="protein sequence ID" value="MEA5140818.1"/>
    <property type="molecule type" value="Genomic_DNA"/>
</dbReference>
<dbReference type="Proteomes" id="UP001302949">
    <property type="component" value="Unassembled WGS sequence"/>
</dbReference>